<keyword evidence="3" id="KW-1133">Transmembrane helix</keyword>
<feature type="transmembrane region" description="Helical" evidence="3">
    <location>
        <begin position="142"/>
        <end position="164"/>
    </location>
</feature>
<keyword evidence="3" id="KW-0812">Transmembrane</keyword>
<accession>A0ABY7DXN3</accession>
<dbReference type="InterPro" id="IPR000859">
    <property type="entry name" value="CUB_dom"/>
</dbReference>
<keyword evidence="1" id="KW-1015">Disulfide bond</keyword>
<dbReference type="InterPro" id="IPR035914">
    <property type="entry name" value="Sperma_CUB_dom_sf"/>
</dbReference>
<feature type="region of interest" description="Disordered" evidence="2">
    <location>
        <begin position="185"/>
        <end position="210"/>
    </location>
</feature>
<evidence type="ECO:0000256" key="1">
    <source>
        <dbReference type="ARBA" id="ARBA00023157"/>
    </source>
</evidence>
<dbReference type="CDD" id="cd00041">
    <property type="entry name" value="CUB"/>
    <property type="match status" value="1"/>
</dbReference>
<reference evidence="4" key="1">
    <citation type="submission" date="2022-11" db="EMBL/GenBank/DDBJ databases">
        <title>Centuries of genome instability and evolution in soft-shell clam transmissible cancer (bioRxiv).</title>
        <authorList>
            <person name="Hart S.F.M."/>
            <person name="Yonemitsu M.A."/>
            <person name="Giersch R.M."/>
            <person name="Beal B.F."/>
            <person name="Arriagada G."/>
            <person name="Davis B.W."/>
            <person name="Ostrander E.A."/>
            <person name="Goff S.P."/>
            <person name="Metzger M.J."/>
        </authorList>
    </citation>
    <scope>NUCLEOTIDE SEQUENCE</scope>
    <source>
        <strain evidence="4">MELC-2E11</strain>
        <tissue evidence="4">Siphon/mantle</tissue>
    </source>
</reference>
<dbReference type="SUPFAM" id="SSF49854">
    <property type="entry name" value="Spermadhesin, CUB domain"/>
    <property type="match status" value="1"/>
</dbReference>
<dbReference type="EMBL" id="CP111015">
    <property type="protein sequence ID" value="WAR02473.1"/>
    <property type="molecule type" value="Genomic_DNA"/>
</dbReference>
<evidence type="ECO:0000256" key="2">
    <source>
        <dbReference type="SAM" id="MobiDB-lite"/>
    </source>
</evidence>
<keyword evidence="3" id="KW-0472">Membrane</keyword>
<proteinExistence type="predicted"/>
<protein>
    <recommendedName>
        <fullName evidence="6">CUB domain-containing protein</fullName>
    </recommendedName>
</protein>
<sequence length="254" mass="28336">MGGVIYDDDPTEVEDGGIITPRLNILGTKYLKLEDQSWRLSSRAGHWALVFKYMDIEKSDHCQHDSLQIKVPDPFISESPNVSVRFVSDTMFEFRGFKIVAFHSVSKDLLLPKIRTQPSQEAFTLAPAANHKKDNTNSEPTFYFLVASVGVALILFGILLLYFATLLRKRAKSSNPATAVYYNTPSGSESTCSSVSQATNEKSSQELLKTGRRYSRKMSDRFIGAEKAQPQVVLLTSESLPVVAQHNFIYGDSN</sequence>
<feature type="compositionally biased region" description="Polar residues" evidence="2">
    <location>
        <begin position="185"/>
        <end position="207"/>
    </location>
</feature>
<evidence type="ECO:0000313" key="4">
    <source>
        <dbReference type="EMBL" id="WAR02473.1"/>
    </source>
</evidence>
<evidence type="ECO:0000256" key="3">
    <source>
        <dbReference type="SAM" id="Phobius"/>
    </source>
</evidence>
<evidence type="ECO:0008006" key="6">
    <source>
        <dbReference type="Google" id="ProtNLM"/>
    </source>
</evidence>
<dbReference type="Proteomes" id="UP001164746">
    <property type="component" value="Chromosome 4"/>
</dbReference>
<dbReference type="Gene3D" id="2.60.120.290">
    <property type="entry name" value="Spermadhesin, CUB domain"/>
    <property type="match status" value="1"/>
</dbReference>
<keyword evidence="5" id="KW-1185">Reference proteome</keyword>
<evidence type="ECO:0000313" key="5">
    <source>
        <dbReference type="Proteomes" id="UP001164746"/>
    </source>
</evidence>
<organism evidence="4 5">
    <name type="scientific">Mya arenaria</name>
    <name type="common">Soft-shell clam</name>
    <dbReference type="NCBI Taxonomy" id="6604"/>
    <lineage>
        <taxon>Eukaryota</taxon>
        <taxon>Metazoa</taxon>
        <taxon>Spiralia</taxon>
        <taxon>Lophotrochozoa</taxon>
        <taxon>Mollusca</taxon>
        <taxon>Bivalvia</taxon>
        <taxon>Autobranchia</taxon>
        <taxon>Heteroconchia</taxon>
        <taxon>Euheterodonta</taxon>
        <taxon>Imparidentia</taxon>
        <taxon>Neoheterodontei</taxon>
        <taxon>Myida</taxon>
        <taxon>Myoidea</taxon>
        <taxon>Myidae</taxon>
        <taxon>Mya</taxon>
    </lineage>
</organism>
<gene>
    <name evidence="4" type="ORF">MAR_009031</name>
</gene>
<name>A0ABY7DXN3_MYAAR</name>